<dbReference type="InterPro" id="IPR011989">
    <property type="entry name" value="ARM-like"/>
</dbReference>
<name>A0A846Z9A0_9ACTN</name>
<organism evidence="1 2">
    <name type="scientific">Actinomadura latina</name>
    <dbReference type="NCBI Taxonomy" id="163603"/>
    <lineage>
        <taxon>Bacteria</taxon>
        <taxon>Bacillati</taxon>
        <taxon>Actinomycetota</taxon>
        <taxon>Actinomycetes</taxon>
        <taxon>Streptosporangiales</taxon>
        <taxon>Thermomonosporaceae</taxon>
        <taxon>Actinomadura</taxon>
    </lineage>
</organism>
<dbReference type="InterPro" id="IPR016024">
    <property type="entry name" value="ARM-type_fold"/>
</dbReference>
<protein>
    <recommendedName>
        <fullName evidence="3">HEAT repeat domain-containing protein</fullName>
    </recommendedName>
</protein>
<dbReference type="AlphaFoldDB" id="A0A846Z9A0"/>
<proteinExistence type="predicted"/>
<dbReference type="Gene3D" id="1.25.10.10">
    <property type="entry name" value="Leucine-rich Repeat Variant"/>
    <property type="match status" value="1"/>
</dbReference>
<evidence type="ECO:0000313" key="2">
    <source>
        <dbReference type="Proteomes" id="UP000579250"/>
    </source>
</evidence>
<dbReference type="Proteomes" id="UP000579250">
    <property type="component" value="Unassembled WGS sequence"/>
</dbReference>
<dbReference type="EMBL" id="JAAXPI010000049">
    <property type="protein sequence ID" value="NKZ07228.1"/>
    <property type="molecule type" value="Genomic_DNA"/>
</dbReference>
<accession>A0A846Z9A0</accession>
<dbReference type="RefSeq" id="WP_067640343.1">
    <property type="nucleotide sequence ID" value="NZ_JAAXPI010000049.1"/>
</dbReference>
<keyword evidence="2" id="KW-1185">Reference proteome</keyword>
<dbReference type="SUPFAM" id="SSF48371">
    <property type="entry name" value="ARM repeat"/>
    <property type="match status" value="1"/>
</dbReference>
<evidence type="ECO:0000313" key="1">
    <source>
        <dbReference type="EMBL" id="NKZ07228.1"/>
    </source>
</evidence>
<reference evidence="1 2" key="1">
    <citation type="submission" date="2020-04" db="EMBL/GenBank/DDBJ databases">
        <title>MicrobeNet Type strains.</title>
        <authorList>
            <person name="Nicholson A.C."/>
        </authorList>
    </citation>
    <scope>NUCLEOTIDE SEQUENCE [LARGE SCALE GENOMIC DNA]</scope>
    <source>
        <strain evidence="1 2">ATCC BAA-277</strain>
    </source>
</reference>
<comment type="caution">
    <text evidence="1">The sequence shown here is derived from an EMBL/GenBank/DDBJ whole genome shotgun (WGS) entry which is preliminary data.</text>
</comment>
<sequence length="137" mass="14399">MDLLEEAEPSPAERAVLLRMLLDVPYRGIRARIHPFLRDRDPHVRKHAIDLLARGAGGHDARALAASLVPLTAAADARTVRHALAALGHAGARGAAEAIAACLDHPNMNVKKTAAAALARAGTWPGSGRSTVRGSSR</sequence>
<gene>
    <name evidence="1" type="ORF">HGB48_26325</name>
</gene>
<evidence type="ECO:0008006" key="3">
    <source>
        <dbReference type="Google" id="ProtNLM"/>
    </source>
</evidence>